<evidence type="ECO:0000256" key="9">
    <source>
        <dbReference type="ARBA" id="ARBA00047899"/>
    </source>
</evidence>
<evidence type="ECO:0000256" key="8">
    <source>
        <dbReference type="ARBA" id="ARBA00022840"/>
    </source>
</evidence>
<dbReference type="InterPro" id="IPR050205">
    <property type="entry name" value="CDPK_Ser/Thr_kinases"/>
</dbReference>
<dbReference type="GO" id="GO:0004674">
    <property type="term" value="F:protein serine/threonine kinase activity"/>
    <property type="evidence" value="ECO:0007669"/>
    <property type="project" value="UniProtKB-KW"/>
</dbReference>
<evidence type="ECO:0000313" key="12">
    <source>
        <dbReference type="Proteomes" id="UP000245341"/>
    </source>
</evidence>
<comment type="catalytic activity">
    <reaction evidence="9">
        <text>L-threonyl-[protein] + ATP = O-phospho-L-threonyl-[protein] + ADP + H(+)</text>
        <dbReference type="Rhea" id="RHEA:46608"/>
        <dbReference type="Rhea" id="RHEA-COMP:11060"/>
        <dbReference type="Rhea" id="RHEA-COMP:11605"/>
        <dbReference type="ChEBI" id="CHEBI:15378"/>
        <dbReference type="ChEBI" id="CHEBI:30013"/>
        <dbReference type="ChEBI" id="CHEBI:30616"/>
        <dbReference type="ChEBI" id="CHEBI:61977"/>
        <dbReference type="ChEBI" id="CHEBI:456216"/>
        <dbReference type="EC" id="2.7.11.1"/>
    </reaction>
</comment>
<dbReference type="PROSITE" id="PS50011">
    <property type="entry name" value="PROTEIN_KINASE_DOM"/>
    <property type="match status" value="1"/>
</dbReference>
<dbReference type="EC" id="2.7.11.1" evidence="2"/>
<accession>A0A7F8QZI1</accession>
<evidence type="ECO:0000256" key="3">
    <source>
        <dbReference type="ARBA" id="ARBA00022527"/>
    </source>
</evidence>
<keyword evidence="7 13" id="KW-0418">Kinase</keyword>
<dbReference type="GeneID" id="102748255"/>
<dbReference type="AlphaFoldDB" id="A0A7F8QZI1"/>
<reference evidence="13" key="1">
    <citation type="submission" date="2025-08" db="UniProtKB">
        <authorList>
            <consortium name="RefSeq"/>
        </authorList>
    </citation>
    <scope>IDENTIFICATION</scope>
    <source>
        <tissue evidence="13">Liver</tissue>
    </source>
</reference>
<evidence type="ECO:0000256" key="10">
    <source>
        <dbReference type="ARBA" id="ARBA00048679"/>
    </source>
</evidence>
<keyword evidence="5" id="KW-0808">Transferase</keyword>
<dbReference type="Pfam" id="PF00069">
    <property type="entry name" value="Pkinase"/>
    <property type="match status" value="1"/>
</dbReference>
<dbReference type="PANTHER" id="PTHR24349">
    <property type="entry name" value="SERINE/THREONINE-PROTEIN KINASE"/>
    <property type="match status" value="1"/>
</dbReference>
<dbReference type="KEGG" id="lww:102748255"/>
<dbReference type="CTD" id="8550"/>
<dbReference type="SMART" id="SM00220">
    <property type="entry name" value="S_TKc"/>
    <property type="match status" value="1"/>
</dbReference>
<proteinExistence type="inferred from homology"/>
<keyword evidence="3" id="KW-0723">Serine/threonine-protein kinase</keyword>
<comment type="similarity">
    <text evidence="1">Belongs to the protein kinase superfamily. CAMK Ser/Thr protein kinase family.</text>
</comment>
<sequence>MSEESDMEKAIKETSILEEYNINWTQKLGAGISGPVRVCVKKSTQERFALKILFDRPKARNEVRLHMMCATHPNIVQIIEVFANSVQFPHESSPRARLLIVMEMMEGGELFHRISQHRHFTEKQASQVTKQIALALQHCHLLNIAHRDLKPENLLFKDNSLDAPVKLCDFGFAKIDQGDLMTPQFTPYYVAPQVLEAQRRHQKEKSGIIPTSPTPYTYNKVGEEILTCTLQLFRCPEVSVKTDDSVYIQAVVAGIQQAHAEQLANMRIQDLKVSLKPLHSVNNPILRKRKLLGTKPKDGVYIHDRENGAEDSNVALEKLRDVIAQCILPQAGENEDEKLNEVMQEAWKYNRECKLLRDTLQSFSWNGRGFTDKVDRLKLAEIVKQVIEEQTMSHESQ</sequence>
<dbReference type="Gene3D" id="4.10.1170.10">
    <property type="entry name" value="MAP kinase activated protein kinase 2"/>
    <property type="match status" value="1"/>
</dbReference>
<organism evidence="12 13">
    <name type="scientific">Leptonychotes weddellii</name>
    <name type="common">Weddell seal</name>
    <name type="synonym">Otaria weddellii</name>
    <dbReference type="NCBI Taxonomy" id="9713"/>
    <lineage>
        <taxon>Eukaryota</taxon>
        <taxon>Metazoa</taxon>
        <taxon>Chordata</taxon>
        <taxon>Craniata</taxon>
        <taxon>Vertebrata</taxon>
        <taxon>Euteleostomi</taxon>
        <taxon>Mammalia</taxon>
        <taxon>Eutheria</taxon>
        <taxon>Laurasiatheria</taxon>
        <taxon>Carnivora</taxon>
        <taxon>Caniformia</taxon>
        <taxon>Pinnipedia</taxon>
        <taxon>Phocidae</taxon>
        <taxon>Monachinae</taxon>
        <taxon>Lobodontini</taxon>
        <taxon>Leptonychotes</taxon>
    </lineage>
</organism>
<dbReference type="RefSeq" id="XP_030886515.1">
    <property type="nucleotide sequence ID" value="XM_031030655.1"/>
</dbReference>
<evidence type="ECO:0000256" key="2">
    <source>
        <dbReference type="ARBA" id="ARBA00012513"/>
    </source>
</evidence>
<dbReference type="PROSITE" id="PS00108">
    <property type="entry name" value="PROTEIN_KINASE_ST"/>
    <property type="match status" value="1"/>
</dbReference>
<dbReference type="GO" id="GO:0005524">
    <property type="term" value="F:ATP binding"/>
    <property type="evidence" value="ECO:0007669"/>
    <property type="project" value="UniProtKB-KW"/>
</dbReference>
<evidence type="ECO:0000313" key="13">
    <source>
        <dbReference type="RefSeq" id="XP_030886515.1"/>
    </source>
</evidence>
<keyword evidence="6" id="KW-0547">Nucleotide-binding</keyword>
<evidence type="ECO:0000256" key="6">
    <source>
        <dbReference type="ARBA" id="ARBA00022741"/>
    </source>
</evidence>
<evidence type="ECO:0000256" key="7">
    <source>
        <dbReference type="ARBA" id="ARBA00022777"/>
    </source>
</evidence>
<dbReference type="FunFam" id="3.30.200.20:FF:000209">
    <property type="entry name" value="MAP kinase-activated protein kinase 5 isoform X1"/>
    <property type="match status" value="1"/>
</dbReference>
<dbReference type="InterPro" id="IPR011009">
    <property type="entry name" value="Kinase-like_dom_sf"/>
</dbReference>
<comment type="catalytic activity">
    <reaction evidence="10">
        <text>L-seryl-[protein] + ATP = O-phospho-L-seryl-[protein] + ADP + H(+)</text>
        <dbReference type="Rhea" id="RHEA:17989"/>
        <dbReference type="Rhea" id="RHEA-COMP:9863"/>
        <dbReference type="Rhea" id="RHEA-COMP:11604"/>
        <dbReference type="ChEBI" id="CHEBI:15378"/>
        <dbReference type="ChEBI" id="CHEBI:29999"/>
        <dbReference type="ChEBI" id="CHEBI:30616"/>
        <dbReference type="ChEBI" id="CHEBI:83421"/>
        <dbReference type="ChEBI" id="CHEBI:456216"/>
        <dbReference type="EC" id="2.7.11.1"/>
    </reaction>
</comment>
<dbReference type="SUPFAM" id="SSF56112">
    <property type="entry name" value="Protein kinase-like (PK-like)"/>
    <property type="match status" value="1"/>
</dbReference>
<name>A0A7F8QZI1_LEPWE</name>
<evidence type="ECO:0000256" key="1">
    <source>
        <dbReference type="ARBA" id="ARBA00006692"/>
    </source>
</evidence>
<keyword evidence="12" id="KW-1185">Reference proteome</keyword>
<dbReference type="FunFam" id="4.10.1170.10:FF:000002">
    <property type="entry name" value="MAP kinase-activated protein kinase 5"/>
    <property type="match status" value="1"/>
</dbReference>
<dbReference type="InterPro" id="IPR008271">
    <property type="entry name" value="Ser/Thr_kinase_AS"/>
</dbReference>
<feature type="domain" description="Protein kinase" evidence="11">
    <location>
        <begin position="22"/>
        <end position="348"/>
    </location>
</feature>
<keyword evidence="8" id="KW-0067">ATP-binding</keyword>
<evidence type="ECO:0000259" key="11">
    <source>
        <dbReference type="PROSITE" id="PS50011"/>
    </source>
</evidence>
<dbReference type="InterPro" id="IPR000719">
    <property type="entry name" value="Prot_kinase_dom"/>
</dbReference>
<evidence type="ECO:0000256" key="5">
    <source>
        <dbReference type="ARBA" id="ARBA00022679"/>
    </source>
</evidence>
<dbReference type="OrthoDB" id="40902at2759"/>
<dbReference type="Gene3D" id="3.30.200.20">
    <property type="entry name" value="Phosphorylase Kinase, domain 1"/>
    <property type="match status" value="1"/>
</dbReference>
<dbReference type="Proteomes" id="UP000245341">
    <property type="component" value="Unplaced"/>
</dbReference>
<evidence type="ECO:0000256" key="4">
    <source>
        <dbReference type="ARBA" id="ARBA00022553"/>
    </source>
</evidence>
<keyword evidence="4" id="KW-0597">Phosphoprotein</keyword>
<dbReference type="InterPro" id="IPR027442">
    <property type="entry name" value="MAPKAPK_C"/>
</dbReference>
<gene>
    <name evidence="13" type="primary">MAPKAPK5</name>
</gene>
<protein>
    <recommendedName>
        <fullName evidence="2">non-specific serine/threonine protein kinase</fullName>
        <ecNumber evidence="2">2.7.11.1</ecNumber>
    </recommendedName>
</protein>
<dbReference type="Gene3D" id="1.10.510.10">
    <property type="entry name" value="Transferase(Phosphotransferase) domain 1"/>
    <property type="match status" value="1"/>
</dbReference>